<dbReference type="AlphaFoldDB" id="A0A381T0C8"/>
<dbReference type="GO" id="GO:0005524">
    <property type="term" value="F:ATP binding"/>
    <property type="evidence" value="ECO:0007669"/>
    <property type="project" value="UniProtKB-KW"/>
</dbReference>
<dbReference type="Pfam" id="PF02224">
    <property type="entry name" value="Cytidylate_kin"/>
    <property type="match status" value="1"/>
</dbReference>
<evidence type="ECO:0000256" key="2">
    <source>
        <dbReference type="ARBA" id="ARBA00012906"/>
    </source>
</evidence>
<evidence type="ECO:0000256" key="5">
    <source>
        <dbReference type="ARBA" id="ARBA00022777"/>
    </source>
</evidence>
<evidence type="ECO:0000256" key="3">
    <source>
        <dbReference type="ARBA" id="ARBA00022679"/>
    </source>
</evidence>
<comment type="catalytic activity">
    <reaction evidence="7">
        <text>dCMP + ATP = dCDP + ADP</text>
        <dbReference type="Rhea" id="RHEA:25094"/>
        <dbReference type="ChEBI" id="CHEBI:30616"/>
        <dbReference type="ChEBI" id="CHEBI:57566"/>
        <dbReference type="ChEBI" id="CHEBI:58593"/>
        <dbReference type="ChEBI" id="CHEBI:456216"/>
        <dbReference type="EC" id="2.7.4.25"/>
    </reaction>
</comment>
<dbReference type="GO" id="GO:0005829">
    <property type="term" value="C:cytosol"/>
    <property type="evidence" value="ECO:0007669"/>
    <property type="project" value="TreeGrafter"/>
</dbReference>
<name>A0A381T0C8_9ZZZZ</name>
<evidence type="ECO:0000256" key="8">
    <source>
        <dbReference type="ARBA" id="ARBA00048478"/>
    </source>
</evidence>
<comment type="catalytic activity">
    <reaction evidence="8">
        <text>CMP + ATP = CDP + ADP</text>
        <dbReference type="Rhea" id="RHEA:11600"/>
        <dbReference type="ChEBI" id="CHEBI:30616"/>
        <dbReference type="ChEBI" id="CHEBI:58069"/>
        <dbReference type="ChEBI" id="CHEBI:60377"/>
        <dbReference type="ChEBI" id="CHEBI:456216"/>
        <dbReference type="EC" id="2.7.4.25"/>
    </reaction>
</comment>
<dbReference type="InterPro" id="IPR003136">
    <property type="entry name" value="Cytidylate_kin"/>
</dbReference>
<dbReference type="CDD" id="cd02020">
    <property type="entry name" value="CMPK"/>
    <property type="match status" value="1"/>
</dbReference>
<keyword evidence="4" id="KW-0547">Nucleotide-binding</keyword>
<reference evidence="10" key="1">
    <citation type="submission" date="2018-05" db="EMBL/GenBank/DDBJ databases">
        <authorList>
            <person name="Lanie J.A."/>
            <person name="Ng W.-L."/>
            <person name="Kazmierczak K.M."/>
            <person name="Andrzejewski T.M."/>
            <person name="Davidsen T.M."/>
            <person name="Wayne K.J."/>
            <person name="Tettelin H."/>
            <person name="Glass J.I."/>
            <person name="Rusch D."/>
            <person name="Podicherti R."/>
            <person name="Tsui H.-C.T."/>
            <person name="Winkler M.E."/>
        </authorList>
    </citation>
    <scope>NUCLEOTIDE SEQUENCE</scope>
</reference>
<dbReference type="InterPro" id="IPR027417">
    <property type="entry name" value="P-loop_NTPase"/>
</dbReference>
<dbReference type="HAMAP" id="MF_00238">
    <property type="entry name" value="Cytidyl_kinase_type1"/>
    <property type="match status" value="1"/>
</dbReference>
<accession>A0A381T0C8</accession>
<dbReference type="EMBL" id="UINC01003841">
    <property type="protein sequence ID" value="SVA09690.1"/>
    <property type="molecule type" value="Genomic_DNA"/>
</dbReference>
<keyword evidence="5" id="KW-0418">Kinase</keyword>
<keyword evidence="3" id="KW-0808">Transferase</keyword>
<dbReference type="PANTHER" id="PTHR21299">
    <property type="entry name" value="CYTIDYLATE KINASE/PANTOATE-BETA-ALANINE LIGASE"/>
    <property type="match status" value="1"/>
</dbReference>
<dbReference type="InterPro" id="IPR011994">
    <property type="entry name" value="Cytidylate_kinase_dom"/>
</dbReference>
<proteinExistence type="inferred from homology"/>
<protein>
    <recommendedName>
        <fullName evidence="2">(d)CMP kinase</fullName>
        <ecNumber evidence="2">2.7.4.25</ecNumber>
    </recommendedName>
</protein>
<organism evidence="10">
    <name type="scientific">marine metagenome</name>
    <dbReference type="NCBI Taxonomy" id="408172"/>
    <lineage>
        <taxon>unclassified sequences</taxon>
        <taxon>metagenomes</taxon>
        <taxon>ecological metagenomes</taxon>
    </lineage>
</organism>
<dbReference type="Gene3D" id="3.40.50.300">
    <property type="entry name" value="P-loop containing nucleotide triphosphate hydrolases"/>
    <property type="match status" value="1"/>
</dbReference>
<evidence type="ECO:0000256" key="7">
    <source>
        <dbReference type="ARBA" id="ARBA00047615"/>
    </source>
</evidence>
<evidence type="ECO:0000313" key="10">
    <source>
        <dbReference type="EMBL" id="SVA09690.1"/>
    </source>
</evidence>
<evidence type="ECO:0000256" key="1">
    <source>
        <dbReference type="ARBA" id="ARBA00009427"/>
    </source>
</evidence>
<dbReference type="NCBIfam" id="TIGR00017">
    <property type="entry name" value="cmk"/>
    <property type="match status" value="1"/>
</dbReference>
<dbReference type="EC" id="2.7.4.25" evidence="2"/>
<dbReference type="GO" id="GO:0036431">
    <property type="term" value="F:dCMP kinase activity"/>
    <property type="evidence" value="ECO:0007669"/>
    <property type="project" value="InterPro"/>
</dbReference>
<evidence type="ECO:0000259" key="9">
    <source>
        <dbReference type="Pfam" id="PF02224"/>
    </source>
</evidence>
<dbReference type="SUPFAM" id="SSF52540">
    <property type="entry name" value="P-loop containing nucleoside triphosphate hydrolases"/>
    <property type="match status" value="1"/>
</dbReference>
<feature type="domain" description="Cytidylate kinase" evidence="9">
    <location>
        <begin position="5"/>
        <end position="218"/>
    </location>
</feature>
<evidence type="ECO:0000256" key="6">
    <source>
        <dbReference type="ARBA" id="ARBA00022840"/>
    </source>
</evidence>
<sequence length="225" mass="25225">MENIITIDGPSGVGKGTLAISLAKKLHWNYLNSGSLYRILAYLSGQHKIEDSNTEALVNLTKNLSVEFEINNNELVVLLDDKNISNLIQTEVCAKKASIIASNNAVRKSLIKTQRIFYKEPGLVAEGRDMGSVIFQQAKFKFFLQASTKIRAERRHKQLKQKGINVSLSRLISELGQRDKRDLSRKSSPLIIPTGAVVINTDYLTIAEVMDQVIKHSKKLFETKK</sequence>
<gene>
    <name evidence="10" type="ORF">METZ01_LOCUS62544</name>
</gene>
<evidence type="ECO:0000256" key="4">
    <source>
        <dbReference type="ARBA" id="ARBA00022741"/>
    </source>
</evidence>
<keyword evidence="6" id="KW-0067">ATP-binding</keyword>
<dbReference type="GO" id="GO:0015949">
    <property type="term" value="P:nucleobase-containing small molecule interconversion"/>
    <property type="evidence" value="ECO:0007669"/>
    <property type="project" value="TreeGrafter"/>
</dbReference>
<dbReference type="PANTHER" id="PTHR21299:SF2">
    <property type="entry name" value="CYTIDYLATE KINASE"/>
    <property type="match status" value="1"/>
</dbReference>
<comment type="similarity">
    <text evidence="1">Belongs to the cytidylate kinase family. Type 1 subfamily.</text>
</comment>